<feature type="active site" description="Proton acceptor" evidence="6">
    <location>
        <position position="156"/>
    </location>
</feature>
<dbReference type="OrthoDB" id="289250at2759"/>
<reference evidence="8 9" key="1">
    <citation type="journal article" date="2019" name="Sci. Rep.">
        <title>Comparative genomics of chytrid fungi reveal insights into the obligate biotrophic and pathogenic lifestyle of Synchytrium endobioticum.</title>
        <authorList>
            <person name="van de Vossenberg B.T.L.H."/>
            <person name="Warris S."/>
            <person name="Nguyen H.D.T."/>
            <person name="van Gent-Pelzer M.P.E."/>
            <person name="Joly D.L."/>
            <person name="van de Geest H.C."/>
            <person name="Bonants P.J.M."/>
            <person name="Smith D.S."/>
            <person name="Levesque C.A."/>
            <person name="van der Lee T.A.J."/>
        </authorList>
    </citation>
    <scope>NUCLEOTIDE SEQUENCE [LARGE SCALE GENOMIC DNA]</scope>
    <source>
        <strain evidence="8 9">JEL517</strain>
    </source>
</reference>
<dbReference type="SUPFAM" id="SSF53335">
    <property type="entry name" value="S-adenosyl-L-methionine-dependent methyltransferases"/>
    <property type="match status" value="1"/>
</dbReference>
<name>A0A507CE49_9FUNG</name>
<evidence type="ECO:0000313" key="8">
    <source>
        <dbReference type="EMBL" id="TPX37628.1"/>
    </source>
</evidence>
<dbReference type="Pfam" id="PF01728">
    <property type="entry name" value="FtsJ"/>
    <property type="match status" value="1"/>
</dbReference>
<proteinExistence type="inferred from homology"/>
<dbReference type="Gene3D" id="3.40.50.150">
    <property type="entry name" value="Vaccinia Virus protein VP39"/>
    <property type="match status" value="1"/>
</dbReference>
<dbReference type="RefSeq" id="XP_031027539.1">
    <property type="nucleotide sequence ID" value="XM_031166625.1"/>
</dbReference>
<evidence type="ECO:0000256" key="6">
    <source>
        <dbReference type="PIRSR" id="PIRSR005461-1"/>
    </source>
</evidence>
<keyword evidence="5 6" id="KW-0949">S-adenosyl-L-methionine</keyword>
<keyword evidence="9" id="KW-1185">Reference proteome</keyword>
<dbReference type="STRING" id="1806994.A0A507CE49"/>
<keyword evidence="4" id="KW-0808">Transferase</keyword>
<evidence type="ECO:0000313" key="9">
    <source>
        <dbReference type="Proteomes" id="UP000319731"/>
    </source>
</evidence>
<protein>
    <recommendedName>
        <fullName evidence="7">Ribosomal RNA methyltransferase FtsJ domain-containing protein</fullName>
    </recommendedName>
</protein>
<evidence type="ECO:0000259" key="7">
    <source>
        <dbReference type="Pfam" id="PF01728"/>
    </source>
</evidence>
<evidence type="ECO:0000256" key="4">
    <source>
        <dbReference type="ARBA" id="ARBA00022679"/>
    </source>
</evidence>
<organism evidence="8 9">
    <name type="scientific">Synchytrium microbalum</name>
    <dbReference type="NCBI Taxonomy" id="1806994"/>
    <lineage>
        <taxon>Eukaryota</taxon>
        <taxon>Fungi</taxon>
        <taxon>Fungi incertae sedis</taxon>
        <taxon>Chytridiomycota</taxon>
        <taxon>Chytridiomycota incertae sedis</taxon>
        <taxon>Chytridiomycetes</taxon>
        <taxon>Synchytriales</taxon>
        <taxon>Synchytriaceae</taxon>
        <taxon>Synchytrium</taxon>
    </lineage>
</organism>
<dbReference type="Proteomes" id="UP000319731">
    <property type="component" value="Unassembled WGS sequence"/>
</dbReference>
<dbReference type="AlphaFoldDB" id="A0A507CE49"/>
<evidence type="ECO:0000256" key="1">
    <source>
        <dbReference type="ARBA" id="ARBA00022490"/>
    </source>
</evidence>
<dbReference type="EMBL" id="QEAO01000002">
    <property type="protein sequence ID" value="TPX37628.1"/>
    <property type="molecule type" value="Genomic_DNA"/>
</dbReference>
<dbReference type="GeneID" id="42001922"/>
<dbReference type="InterPro" id="IPR015507">
    <property type="entry name" value="rRNA-MeTfrase_E"/>
</dbReference>
<accession>A0A507CE49</accession>
<sequence length="238" mass="26471">MRATPDKRDIYFRAAKEEGYLARSAYKLMQLDEEFDLFNDQVSKCVDLCAAPGSWSQVAVQKLREREKSKIVAIDLQPMKPLAGVHILRGDITKQSTVDRVIHAMGDVLADLVICDGAPDVTGMSDMDMYIQADLISAAVTIMMKILRREGTFVAKVFCKGSIPLLQCQMEVLFEDVCFHKPPASRPSSMESFLVCEGYLGSPDDPAFPLFLERGSLKGFNGEQTTATESRMSPILIY</sequence>
<dbReference type="GO" id="GO:0006364">
    <property type="term" value="P:rRNA processing"/>
    <property type="evidence" value="ECO:0007669"/>
    <property type="project" value="UniProtKB-KW"/>
</dbReference>
<evidence type="ECO:0000256" key="3">
    <source>
        <dbReference type="ARBA" id="ARBA00022603"/>
    </source>
</evidence>
<dbReference type="PANTHER" id="PTHR10920">
    <property type="entry name" value="RIBOSOMAL RNA METHYLTRANSFERASE"/>
    <property type="match status" value="1"/>
</dbReference>
<keyword evidence="2" id="KW-0698">rRNA processing</keyword>
<dbReference type="InterPro" id="IPR002877">
    <property type="entry name" value="RNA_MeTrfase_FtsJ_dom"/>
</dbReference>
<evidence type="ECO:0000256" key="5">
    <source>
        <dbReference type="ARBA" id="ARBA00022691"/>
    </source>
</evidence>
<evidence type="ECO:0000256" key="2">
    <source>
        <dbReference type="ARBA" id="ARBA00022552"/>
    </source>
</evidence>
<dbReference type="GO" id="GO:0030488">
    <property type="term" value="P:tRNA methylation"/>
    <property type="evidence" value="ECO:0007669"/>
    <property type="project" value="TreeGrafter"/>
</dbReference>
<dbReference type="PIRSF" id="PIRSF005461">
    <property type="entry name" value="23S_rRNA_mtase"/>
    <property type="match status" value="1"/>
</dbReference>
<keyword evidence="3" id="KW-0489">Methyltransferase</keyword>
<dbReference type="FunFam" id="3.40.50.150:FF:000220">
    <property type="entry name" value="CAMK protein kinase"/>
    <property type="match status" value="1"/>
</dbReference>
<keyword evidence="1" id="KW-0963">Cytoplasm</keyword>
<feature type="domain" description="Ribosomal RNA methyltransferase FtsJ" evidence="7">
    <location>
        <begin position="20"/>
        <end position="199"/>
    </location>
</feature>
<dbReference type="GO" id="GO:0005737">
    <property type="term" value="C:cytoplasm"/>
    <property type="evidence" value="ECO:0007669"/>
    <property type="project" value="TreeGrafter"/>
</dbReference>
<gene>
    <name evidence="8" type="ORF">SmJEL517_g00696</name>
</gene>
<dbReference type="HAMAP" id="MF_01547">
    <property type="entry name" value="RNA_methyltr_E"/>
    <property type="match status" value="1"/>
</dbReference>
<dbReference type="PANTHER" id="PTHR10920:SF12">
    <property type="entry name" value="TRNA (CYTIDINE(32)_GUANOSINE(34)-2'-O)-METHYLTRANSFERASE-RELATED"/>
    <property type="match status" value="1"/>
</dbReference>
<dbReference type="GO" id="GO:0002181">
    <property type="term" value="P:cytoplasmic translation"/>
    <property type="evidence" value="ECO:0007669"/>
    <property type="project" value="TreeGrafter"/>
</dbReference>
<dbReference type="GO" id="GO:0008175">
    <property type="term" value="F:tRNA methyltransferase activity"/>
    <property type="evidence" value="ECO:0007669"/>
    <property type="project" value="TreeGrafter"/>
</dbReference>
<comment type="caution">
    <text evidence="8">The sequence shown here is derived from an EMBL/GenBank/DDBJ whole genome shotgun (WGS) entry which is preliminary data.</text>
</comment>
<dbReference type="InterPro" id="IPR029063">
    <property type="entry name" value="SAM-dependent_MTases_sf"/>
</dbReference>
<dbReference type="InterPro" id="IPR050082">
    <property type="entry name" value="RNA_methyltr_RlmE"/>
</dbReference>